<name>A0ABT9IG30_9ACTN</name>
<gene>
    <name evidence="2" type="ORF">QOZ88_17960</name>
</gene>
<dbReference type="RefSeq" id="WP_306001089.1">
    <property type="nucleotide sequence ID" value="NZ_JASNFN010000025.1"/>
</dbReference>
<protein>
    <submittedName>
        <fullName evidence="2">Type II toxin-antitoxin system VapB family antitoxin</fullName>
    </submittedName>
</protein>
<comment type="caution">
    <text evidence="2">The sequence shown here is derived from an EMBL/GenBank/DDBJ whole genome shotgun (WGS) entry which is preliminary data.</text>
</comment>
<evidence type="ECO:0000313" key="2">
    <source>
        <dbReference type="EMBL" id="MDP5184526.1"/>
    </source>
</evidence>
<evidence type="ECO:0000256" key="1">
    <source>
        <dbReference type="ARBA" id="ARBA00022649"/>
    </source>
</evidence>
<keyword evidence="1" id="KW-1277">Toxin-antitoxin system</keyword>
<keyword evidence="3" id="KW-1185">Reference proteome</keyword>
<accession>A0ABT9IG30</accession>
<organism evidence="2 3">
    <name type="scientific">Blastococcus carthaginiensis</name>
    <dbReference type="NCBI Taxonomy" id="3050034"/>
    <lineage>
        <taxon>Bacteria</taxon>
        <taxon>Bacillati</taxon>
        <taxon>Actinomycetota</taxon>
        <taxon>Actinomycetes</taxon>
        <taxon>Geodermatophilales</taxon>
        <taxon>Geodermatophilaceae</taxon>
        <taxon>Blastococcus</taxon>
    </lineage>
</organism>
<dbReference type="Pfam" id="PF07704">
    <property type="entry name" value="PSK_trans_fac"/>
    <property type="match status" value="1"/>
</dbReference>
<reference evidence="3" key="1">
    <citation type="submission" date="2023-05" db="EMBL/GenBank/DDBJ databases">
        <title>Draft genome of Pseudofrankia sp. BMG5.37.</title>
        <authorList>
            <person name="Gtari M."/>
            <person name="Ghodhbane F."/>
            <person name="Sbissi I."/>
        </authorList>
    </citation>
    <scope>NUCLEOTIDE SEQUENCE [LARGE SCALE GENOMIC DNA]</scope>
    <source>
        <strain evidence="3">BMG 814</strain>
    </source>
</reference>
<evidence type="ECO:0000313" key="3">
    <source>
        <dbReference type="Proteomes" id="UP001233673"/>
    </source>
</evidence>
<sequence length="88" mass="9366">MSLNIKNAEVEDLAREVAAVTGTSITAAVAQALREKLARLQVDSPVDTAAHRAARIRALAKEIAPRFRGDLATVEHGDLLYDDAGMPA</sequence>
<proteinExistence type="predicted"/>
<dbReference type="EMBL" id="JASNFN010000025">
    <property type="protein sequence ID" value="MDP5184526.1"/>
    <property type="molecule type" value="Genomic_DNA"/>
</dbReference>
<dbReference type="InterPro" id="IPR011660">
    <property type="entry name" value="VapB-like"/>
</dbReference>
<dbReference type="Proteomes" id="UP001233673">
    <property type="component" value="Unassembled WGS sequence"/>
</dbReference>